<dbReference type="InterPro" id="IPR036542">
    <property type="entry name" value="PTS_IIA_lac/cel_sf"/>
</dbReference>
<dbReference type="EMBL" id="JAJEPU010000002">
    <property type="protein sequence ID" value="MCC2163559.1"/>
    <property type="molecule type" value="Genomic_DNA"/>
</dbReference>
<proteinExistence type="predicted"/>
<keyword evidence="3" id="KW-0808">Transferase</keyword>
<name>A0AAE3AKK9_9FIRM</name>
<dbReference type="Pfam" id="PF02255">
    <property type="entry name" value="PTS_IIA"/>
    <property type="match status" value="1"/>
</dbReference>
<protein>
    <submittedName>
        <fullName evidence="6">PTS lactose/cellobiose transporter subunit IIA</fullName>
    </submittedName>
</protein>
<dbReference type="Gene3D" id="1.20.58.80">
    <property type="entry name" value="Phosphotransferase system, lactose/cellobiose-type IIA subunit"/>
    <property type="match status" value="1"/>
</dbReference>
<evidence type="ECO:0000313" key="7">
    <source>
        <dbReference type="Proteomes" id="UP001198962"/>
    </source>
</evidence>
<dbReference type="GO" id="GO:0009401">
    <property type="term" value="P:phosphoenolpyruvate-dependent sugar phosphotransferase system"/>
    <property type="evidence" value="ECO:0007669"/>
    <property type="project" value="UniProtKB-KW"/>
</dbReference>
<dbReference type="PANTHER" id="PTHR34382">
    <property type="entry name" value="PTS SYSTEM N,N'-DIACETYLCHITOBIOSE-SPECIFIC EIIA COMPONENT"/>
    <property type="match status" value="1"/>
</dbReference>
<dbReference type="InterPro" id="IPR003188">
    <property type="entry name" value="PTS_IIA_lac/cel"/>
</dbReference>
<evidence type="ECO:0000313" key="6">
    <source>
        <dbReference type="EMBL" id="MCC2163559.1"/>
    </source>
</evidence>
<dbReference type="AlphaFoldDB" id="A0AAE3AKK9"/>
<organism evidence="6 7">
    <name type="scientific">Brotaphodocola catenula</name>
    <dbReference type="NCBI Taxonomy" id="2885361"/>
    <lineage>
        <taxon>Bacteria</taxon>
        <taxon>Bacillati</taxon>
        <taxon>Bacillota</taxon>
        <taxon>Clostridia</taxon>
        <taxon>Lachnospirales</taxon>
        <taxon>Lachnospiraceae</taxon>
        <taxon>Brotaphodocola</taxon>
    </lineage>
</organism>
<dbReference type="Proteomes" id="UP001198962">
    <property type="component" value="Unassembled WGS sequence"/>
</dbReference>
<dbReference type="PANTHER" id="PTHR34382:SF10">
    <property type="entry name" value="PTS SYSTEM OLIGO-BETA-MANNOSIDE-SPECIFIC EIIA COMPONENT"/>
    <property type="match status" value="1"/>
</dbReference>
<keyword evidence="4" id="KW-0598">Phosphotransferase system</keyword>
<dbReference type="GO" id="GO:0016740">
    <property type="term" value="F:transferase activity"/>
    <property type="evidence" value="ECO:0007669"/>
    <property type="project" value="UniProtKB-KW"/>
</dbReference>
<evidence type="ECO:0000256" key="1">
    <source>
        <dbReference type="ARBA" id="ARBA00022448"/>
    </source>
</evidence>
<evidence type="ECO:0000256" key="3">
    <source>
        <dbReference type="ARBA" id="ARBA00022679"/>
    </source>
</evidence>
<evidence type="ECO:0000256" key="5">
    <source>
        <dbReference type="PROSITE-ProRule" id="PRU00418"/>
    </source>
</evidence>
<comment type="caution">
    <text evidence="6">The sequence shown here is derived from an EMBL/GenBank/DDBJ whole genome shotgun (WGS) entry which is preliminary data.</text>
</comment>
<keyword evidence="7" id="KW-1185">Reference proteome</keyword>
<dbReference type="RefSeq" id="WP_308450392.1">
    <property type="nucleotide sequence ID" value="NZ_JAJEPU010000002.1"/>
</dbReference>
<sequence length="65" mass="7328">MNEGDQFYAKAHEVHTSMIQKEAGGEKTEFSLILMHAEDQMAGTEMAKVLATEVIDVYKKLLLEK</sequence>
<dbReference type="PROSITE" id="PS51095">
    <property type="entry name" value="PTS_EIIA_TYPE_3"/>
    <property type="match status" value="1"/>
</dbReference>
<reference evidence="6" key="1">
    <citation type="submission" date="2021-10" db="EMBL/GenBank/DDBJ databases">
        <title>Anaerobic single-cell dispensing facilitates the cultivation of human gut bacteria.</title>
        <authorList>
            <person name="Afrizal A."/>
        </authorList>
    </citation>
    <scope>NUCLEOTIDE SEQUENCE</scope>
    <source>
        <strain evidence="6">CLA-AA-H274</strain>
    </source>
</reference>
<gene>
    <name evidence="6" type="ORF">LKD32_01450</name>
</gene>
<keyword evidence="2" id="KW-0762">Sugar transport</keyword>
<evidence type="ECO:0000256" key="2">
    <source>
        <dbReference type="ARBA" id="ARBA00022597"/>
    </source>
</evidence>
<accession>A0AAE3AKK9</accession>
<dbReference type="SUPFAM" id="SSF46973">
    <property type="entry name" value="Enzyme IIa from lactose specific PTS, IIa-lac"/>
    <property type="match status" value="1"/>
</dbReference>
<feature type="modified residue" description="Phosphohistidine; by HPr" evidence="5">
    <location>
        <position position="36"/>
    </location>
</feature>
<keyword evidence="1" id="KW-0813">Transport</keyword>
<evidence type="ECO:0000256" key="4">
    <source>
        <dbReference type="ARBA" id="ARBA00022683"/>
    </source>
</evidence>